<dbReference type="GO" id="GO:0005742">
    <property type="term" value="C:mitochondrial outer membrane translocase complex"/>
    <property type="evidence" value="ECO:0007669"/>
    <property type="project" value="InterPro"/>
</dbReference>
<organism evidence="1 2">
    <name type="scientific">Cannabis sativa</name>
    <name type="common">Hemp</name>
    <name type="synonym">Marijuana</name>
    <dbReference type="NCBI Taxonomy" id="3483"/>
    <lineage>
        <taxon>Eukaryota</taxon>
        <taxon>Viridiplantae</taxon>
        <taxon>Streptophyta</taxon>
        <taxon>Embryophyta</taxon>
        <taxon>Tracheophyta</taxon>
        <taxon>Spermatophyta</taxon>
        <taxon>Magnoliopsida</taxon>
        <taxon>eudicotyledons</taxon>
        <taxon>Gunneridae</taxon>
        <taxon>Pentapetalae</taxon>
        <taxon>rosids</taxon>
        <taxon>fabids</taxon>
        <taxon>Rosales</taxon>
        <taxon>Cannabaceae</taxon>
        <taxon>Cannabis</taxon>
    </lineage>
</organism>
<feature type="non-terminal residue" evidence="1">
    <location>
        <position position="1"/>
    </location>
</feature>
<dbReference type="PANTHER" id="PTHR37251:SF1">
    <property type="entry name" value="MITOCHONDRIAL IMPORT RECEPTOR SUBUNIT TOM5 HOMOLOG"/>
    <property type="match status" value="1"/>
</dbReference>
<evidence type="ECO:0000313" key="2">
    <source>
        <dbReference type="Proteomes" id="UP000525078"/>
    </source>
</evidence>
<dbReference type="EMBL" id="JAATIP010000057">
    <property type="protein sequence ID" value="KAF4382106.1"/>
    <property type="molecule type" value="Genomic_DNA"/>
</dbReference>
<evidence type="ECO:0000313" key="1">
    <source>
        <dbReference type="EMBL" id="KAF4382106.1"/>
    </source>
</evidence>
<accession>A0A7J6GGM1</accession>
<dbReference type="Proteomes" id="UP000525078">
    <property type="component" value="Unassembled WGS sequence"/>
</dbReference>
<proteinExistence type="predicted"/>
<gene>
    <name evidence="1" type="ORF">F8388_001251</name>
</gene>
<protein>
    <submittedName>
        <fullName evidence="1">Uncharacterized protein</fullName>
    </submittedName>
</protein>
<comment type="caution">
    <text evidence="1">The sequence shown here is derived from an EMBL/GenBank/DDBJ whole genome shotgun (WGS) entry which is preliminary data.</text>
</comment>
<sequence>MADSAVSLDKVKGFLYAQYNDEEKWALNMKLLRAVVVLFVIWIVDLEIPFKDRVFCLVSSFSKEEEGRPWLLMKSVRFGDMLILEQICLRPLFDMILGPRGVARVD</sequence>
<reference evidence="1 2" key="1">
    <citation type="journal article" date="2020" name="bioRxiv">
        <title>Sequence and annotation of 42 cannabis genomes reveals extensive copy number variation in cannabinoid synthesis and pathogen resistance genes.</title>
        <authorList>
            <person name="Mckernan K.J."/>
            <person name="Helbert Y."/>
            <person name="Kane L.T."/>
            <person name="Ebling H."/>
            <person name="Zhang L."/>
            <person name="Liu B."/>
            <person name="Eaton Z."/>
            <person name="Mclaughlin S."/>
            <person name="Kingan S."/>
            <person name="Baybayan P."/>
            <person name="Concepcion G."/>
            <person name="Jordan M."/>
            <person name="Riva A."/>
            <person name="Barbazuk W."/>
            <person name="Harkins T."/>
        </authorList>
    </citation>
    <scope>NUCLEOTIDE SEQUENCE [LARGE SCALE GENOMIC DNA]</scope>
    <source>
        <strain evidence="2">cv. Jamaican Lion 4</strain>
        <tissue evidence="1">Leaf</tissue>
    </source>
</reference>
<dbReference type="PANTHER" id="PTHR37251">
    <property type="entry name" value="MITOCHONDRIAL IMPORT RECEPTOR SUBUNIT TOM5 HOMOLOG"/>
    <property type="match status" value="1"/>
</dbReference>
<dbReference type="InterPro" id="IPR034553">
    <property type="entry name" value="TOM5_viridi"/>
</dbReference>
<name>A0A7J6GGM1_CANSA</name>
<dbReference type="AlphaFoldDB" id="A0A7J6GGM1"/>